<evidence type="ECO:0000313" key="2">
    <source>
        <dbReference type="RefSeq" id="XP_014469166.1"/>
    </source>
</evidence>
<dbReference type="OrthoDB" id="7611763at2759"/>
<dbReference type="GeneID" id="106741550"/>
<name>A0A6P3WSS6_DINQU</name>
<protein>
    <submittedName>
        <fullName evidence="2">Uncharacterized protein LOC106741550</fullName>
    </submittedName>
</protein>
<dbReference type="KEGG" id="dqu:106741550"/>
<gene>
    <name evidence="2" type="primary">LOC106741550</name>
</gene>
<sequence length="176" mass="19860">MWILWVLITLFQLVILLMLSGILFSVAAISRLMEIIIILVNPTAVFLLRQSANLIIFLTILTAKMTCSVYHKLHELVKCDQEEAIKTIAIPSQEPLQALKQKVAPLQINLRAPFVPYKRSVLEEITIYPFMENESIAGPSIGPSIGCKKIIEPLQDHSHDNNMEKFTECKNTGDDD</sequence>
<organism evidence="1 2">
    <name type="scientific">Dinoponera quadriceps</name>
    <name type="common">South American ant</name>
    <dbReference type="NCBI Taxonomy" id="609295"/>
    <lineage>
        <taxon>Eukaryota</taxon>
        <taxon>Metazoa</taxon>
        <taxon>Ecdysozoa</taxon>
        <taxon>Arthropoda</taxon>
        <taxon>Hexapoda</taxon>
        <taxon>Insecta</taxon>
        <taxon>Pterygota</taxon>
        <taxon>Neoptera</taxon>
        <taxon>Endopterygota</taxon>
        <taxon>Hymenoptera</taxon>
        <taxon>Apocrita</taxon>
        <taxon>Aculeata</taxon>
        <taxon>Formicoidea</taxon>
        <taxon>Formicidae</taxon>
        <taxon>Ponerinae</taxon>
        <taxon>Ponerini</taxon>
        <taxon>Dinoponera</taxon>
    </lineage>
</organism>
<evidence type="ECO:0000313" key="1">
    <source>
        <dbReference type="Proteomes" id="UP000515204"/>
    </source>
</evidence>
<proteinExistence type="predicted"/>
<dbReference type="Proteomes" id="UP000515204">
    <property type="component" value="Unplaced"/>
</dbReference>
<accession>A0A6P3WSS6</accession>
<dbReference type="AlphaFoldDB" id="A0A6P3WSS6"/>
<dbReference type="RefSeq" id="XP_014469166.1">
    <property type="nucleotide sequence ID" value="XM_014613680.1"/>
</dbReference>
<keyword evidence="1" id="KW-1185">Reference proteome</keyword>
<reference evidence="2" key="1">
    <citation type="submission" date="2025-08" db="UniProtKB">
        <authorList>
            <consortium name="RefSeq"/>
        </authorList>
    </citation>
    <scope>IDENTIFICATION</scope>
</reference>